<dbReference type="SUPFAM" id="SSF90123">
    <property type="entry name" value="ABC transporter transmembrane region"/>
    <property type="match status" value="1"/>
</dbReference>
<evidence type="ECO:0000256" key="9">
    <source>
        <dbReference type="SAM" id="Phobius"/>
    </source>
</evidence>
<feature type="transmembrane region" description="Helical" evidence="9">
    <location>
        <begin position="115"/>
        <end position="141"/>
    </location>
</feature>
<evidence type="ECO:0000256" key="5">
    <source>
        <dbReference type="ARBA" id="ARBA00022741"/>
    </source>
</evidence>
<keyword evidence="6 12" id="KW-0067">ATP-binding</keyword>
<keyword evidence="8 9" id="KW-0472">Membrane</keyword>
<keyword evidence="13" id="KW-1185">Reference proteome</keyword>
<name>A0ABW3V009_9HYPH</name>
<dbReference type="InterPro" id="IPR003593">
    <property type="entry name" value="AAA+_ATPase"/>
</dbReference>
<evidence type="ECO:0000256" key="3">
    <source>
        <dbReference type="ARBA" id="ARBA00005417"/>
    </source>
</evidence>
<dbReference type="Gene3D" id="3.40.50.300">
    <property type="entry name" value="P-loop containing nucleotide triphosphate hydrolases"/>
    <property type="match status" value="1"/>
</dbReference>
<dbReference type="InterPro" id="IPR039421">
    <property type="entry name" value="Type_1_exporter"/>
</dbReference>
<evidence type="ECO:0000256" key="8">
    <source>
        <dbReference type="ARBA" id="ARBA00023136"/>
    </source>
</evidence>
<evidence type="ECO:0000259" key="10">
    <source>
        <dbReference type="PROSITE" id="PS50893"/>
    </source>
</evidence>
<feature type="transmembrane region" description="Helical" evidence="9">
    <location>
        <begin position="306"/>
        <end position="324"/>
    </location>
</feature>
<dbReference type="PROSITE" id="PS50893">
    <property type="entry name" value="ABC_TRANSPORTER_2"/>
    <property type="match status" value="1"/>
</dbReference>
<evidence type="ECO:0000313" key="12">
    <source>
        <dbReference type="EMBL" id="MFD1225849.1"/>
    </source>
</evidence>
<comment type="caution">
    <text evidence="12">The sequence shown here is derived from an EMBL/GenBank/DDBJ whole genome shotgun (WGS) entry which is preliminary data.</text>
</comment>
<feature type="transmembrane region" description="Helical" evidence="9">
    <location>
        <begin position="220"/>
        <end position="238"/>
    </location>
</feature>
<dbReference type="InterPro" id="IPR027417">
    <property type="entry name" value="P-loop_NTPase"/>
</dbReference>
<feature type="transmembrane region" description="Helical" evidence="9">
    <location>
        <begin position="191"/>
        <end position="214"/>
    </location>
</feature>
<dbReference type="PROSITE" id="PS50929">
    <property type="entry name" value="ABC_TM1F"/>
    <property type="match status" value="1"/>
</dbReference>
<dbReference type="PANTHER" id="PTHR24221:SF654">
    <property type="entry name" value="ATP-BINDING CASSETTE SUB-FAMILY B MEMBER 6"/>
    <property type="match status" value="1"/>
</dbReference>
<evidence type="ECO:0000259" key="11">
    <source>
        <dbReference type="PROSITE" id="PS50929"/>
    </source>
</evidence>
<dbReference type="InterPro" id="IPR017871">
    <property type="entry name" value="ABC_transporter-like_CS"/>
</dbReference>
<feature type="domain" description="ABC transporter" evidence="10">
    <location>
        <begin position="395"/>
        <end position="615"/>
    </location>
</feature>
<dbReference type="Pfam" id="PF00005">
    <property type="entry name" value="ABC_tran"/>
    <property type="match status" value="1"/>
</dbReference>
<evidence type="ECO:0000256" key="6">
    <source>
        <dbReference type="ARBA" id="ARBA00022840"/>
    </source>
</evidence>
<dbReference type="RefSeq" id="WP_289388279.1">
    <property type="nucleotide sequence ID" value="NZ_JAUCBM010000010.1"/>
</dbReference>
<comment type="similarity">
    <text evidence="3">Belongs to the ABC transporter superfamily.</text>
</comment>
<gene>
    <name evidence="12" type="ORF">ACFQ35_01410</name>
</gene>
<dbReference type="PANTHER" id="PTHR24221">
    <property type="entry name" value="ATP-BINDING CASSETTE SUB-FAMILY B"/>
    <property type="match status" value="1"/>
</dbReference>
<keyword evidence="4 9" id="KW-0812">Transmembrane</keyword>
<comment type="subcellular location">
    <subcellularLocation>
        <location evidence="1">Cell inner membrane</location>
    </subcellularLocation>
    <subcellularLocation>
        <location evidence="2">Cell membrane</location>
        <topology evidence="2">Multi-pass membrane protein</topology>
    </subcellularLocation>
</comment>
<proteinExistence type="inferred from homology"/>
<feature type="domain" description="ABC transmembrane type-1" evidence="11">
    <location>
        <begin position="63"/>
        <end position="363"/>
    </location>
</feature>
<evidence type="ECO:0000256" key="4">
    <source>
        <dbReference type="ARBA" id="ARBA00022692"/>
    </source>
</evidence>
<dbReference type="GO" id="GO:0005524">
    <property type="term" value="F:ATP binding"/>
    <property type="evidence" value="ECO:0007669"/>
    <property type="project" value="UniProtKB-KW"/>
</dbReference>
<dbReference type="InterPro" id="IPR036640">
    <property type="entry name" value="ABC1_TM_sf"/>
</dbReference>
<dbReference type="PROSITE" id="PS00211">
    <property type="entry name" value="ABC_TRANSPORTER_1"/>
    <property type="match status" value="1"/>
</dbReference>
<accession>A0ABW3V009</accession>
<organism evidence="12 13">
    <name type="scientific">Pseudochrobactrum kiredjianiae</name>
    <dbReference type="NCBI Taxonomy" id="386305"/>
    <lineage>
        <taxon>Bacteria</taxon>
        <taxon>Pseudomonadati</taxon>
        <taxon>Pseudomonadota</taxon>
        <taxon>Alphaproteobacteria</taxon>
        <taxon>Hyphomicrobiales</taxon>
        <taxon>Brucellaceae</taxon>
        <taxon>Pseudochrobactrum</taxon>
    </lineage>
</organism>
<dbReference type="Gene3D" id="1.20.1560.10">
    <property type="entry name" value="ABC transporter type 1, transmembrane domain"/>
    <property type="match status" value="1"/>
</dbReference>
<dbReference type="InterPro" id="IPR003439">
    <property type="entry name" value="ABC_transporter-like_ATP-bd"/>
</dbReference>
<dbReference type="EMBL" id="JBHTMA010000004">
    <property type="protein sequence ID" value="MFD1225849.1"/>
    <property type="molecule type" value="Genomic_DNA"/>
</dbReference>
<evidence type="ECO:0000256" key="1">
    <source>
        <dbReference type="ARBA" id="ARBA00004533"/>
    </source>
</evidence>
<evidence type="ECO:0000313" key="13">
    <source>
        <dbReference type="Proteomes" id="UP001597263"/>
    </source>
</evidence>
<dbReference type="InterPro" id="IPR011527">
    <property type="entry name" value="ABC1_TM_dom"/>
</dbReference>
<dbReference type="Proteomes" id="UP001597263">
    <property type="component" value="Unassembled WGS sequence"/>
</dbReference>
<evidence type="ECO:0000256" key="2">
    <source>
        <dbReference type="ARBA" id="ARBA00004651"/>
    </source>
</evidence>
<dbReference type="SMART" id="SM00382">
    <property type="entry name" value="AAA"/>
    <property type="match status" value="1"/>
</dbReference>
<evidence type="ECO:0000256" key="7">
    <source>
        <dbReference type="ARBA" id="ARBA00022989"/>
    </source>
</evidence>
<protein>
    <submittedName>
        <fullName evidence="12">ABC transporter ATP-binding protein</fullName>
    </submittedName>
</protein>
<reference evidence="13" key="1">
    <citation type="journal article" date="2019" name="Int. J. Syst. Evol. Microbiol.">
        <title>The Global Catalogue of Microorganisms (GCM) 10K type strain sequencing project: providing services to taxonomists for standard genome sequencing and annotation.</title>
        <authorList>
            <consortium name="The Broad Institute Genomics Platform"/>
            <consortium name="The Broad Institute Genome Sequencing Center for Infectious Disease"/>
            <person name="Wu L."/>
            <person name="Ma J."/>
        </authorList>
    </citation>
    <scope>NUCLEOTIDE SEQUENCE [LARGE SCALE GENOMIC DNA]</scope>
    <source>
        <strain evidence="13">CCUG 49584</strain>
    </source>
</reference>
<dbReference type="SUPFAM" id="SSF52540">
    <property type="entry name" value="P-loop containing nucleoside triphosphate hydrolases"/>
    <property type="match status" value="1"/>
</dbReference>
<feature type="transmembrane region" description="Helical" evidence="9">
    <location>
        <begin position="60"/>
        <end position="88"/>
    </location>
</feature>
<keyword evidence="7 9" id="KW-1133">Transmembrane helix</keyword>
<keyword evidence="5" id="KW-0547">Nucleotide-binding</keyword>
<dbReference type="Pfam" id="PF00664">
    <property type="entry name" value="ABC_membrane"/>
    <property type="match status" value="1"/>
</dbReference>
<sequence length="615" mass="65534">MEAIRHSIKVKPVLDVRVDPNRETKVKKSRTNGSEAKELSLLIAMRLLFSQLSPARRRAFLPLLLLMLAGAVAEVVSIGAILPLLAFIASPASITIDNANTAGLLDFLGAGDSNIAVYVVIGLFTLATLVAAVLRLSLLWASNSFIYGMSYELGVKLYADTLLQSYSYHTQHNSSEIIASINKVQMATNNVLLPIMQSIIAAVIGLFIIVGLVIIDPMVAFVAGLGFGAIYLLASVTARKRLRANSVVIARAQSKRVQTMQEGVGGIRDILLDGSQPIFVEIYEQAEAGFRDARVKNAFLGGAPRFIVEAVGMVLIATIAVVVVQRPGGLATALPILGALALGAQRLLPLIQQVYGGWASAMGNSNVLKDIVQLLSRSSPAQSRAIAALPFEHTITLDNLTYTYPGARAAALNGISLRIPKGARVGIAGKTGSGKSTLMDIVLGLLQPEDGMICIDAIALTEKNRGAWQSNIAHVPQSIFLADASISENIAFGVRYEDIDIERVQCAAEQAELADVIAALPQGYETKVGERGIQLSGGQRQRIGIARALYKQASVLVFDEATSALDTATESAVMNAINRLDRNLTILIIAHRLSTLEGCDMVVQLEGGSVKVIPL</sequence>